<organism evidence="1 2">
    <name type="scientific">Catenuloplanes nepalensis</name>
    <dbReference type="NCBI Taxonomy" id="587533"/>
    <lineage>
        <taxon>Bacteria</taxon>
        <taxon>Bacillati</taxon>
        <taxon>Actinomycetota</taxon>
        <taxon>Actinomycetes</taxon>
        <taxon>Micromonosporales</taxon>
        <taxon>Micromonosporaceae</taxon>
        <taxon>Catenuloplanes</taxon>
    </lineage>
</organism>
<proteinExistence type="predicted"/>
<dbReference type="EMBL" id="JAUSRA010000001">
    <property type="protein sequence ID" value="MDP9799644.1"/>
    <property type="molecule type" value="Genomic_DNA"/>
</dbReference>
<evidence type="ECO:0000313" key="2">
    <source>
        <dbReference type="Proteomes" id="UP001240984"/>
    </source>
</evidence>
<sequence>MTEQHIWRTVSTHHTSTGPVRYERCHCGAWRMHSGSGRAWITSSRETARVGTA</sequence>
<evidence type="ECO:0000313" key="1">
    <source>
        <dbReference type="EMBL" id="MDP9799644.1"/>
    </source>
</evidence>
<accession>A0ABT9N7G2</accession>
<name>A0ABT9N7G2_9ACTN</name>
<dbReference type="RefSeq" id="WP_306838608.1">
    <property type="nucleotide sequence ID" value="NZ_JAUSRA010000001.1"/>
</dbReference>
<dbReference type="Proteomes" id="UP001240984">
    <property type="component" value="Unassembled WGS sequence"/>
</dbReference>
<comment type="caution">
    <text evidence="1">The sequence shown here is derived from an EMBL/GenBank/DDBJ whole genome shotgun (WGS) entry which is preliminary data.</text>
</comment>
<protein>
    <submittedName>
        <fullName evidence="1">Uncharacterized protein</fullName>
    </submittedName>
</protein>
<reference evidence="1 2" key="1">
    <citation type="submission" date="2023-07" db="EMBL/GenBank/DDBJ databases">
        <title>Sequencing the genomes of 1000 actinobacteria strains.</title>
        <authorList>
            <person name="Klenk H.-P."/>
        </authorList>
    </citation>
    <scope>NUCLEOTIDE SEQUENCE [LARGE SCALE GENOMIC DNA]</scope>
    <source>
        <strain evidence="1 2">DSM 44710</strain>
    </source>
</reference>
<keyword evidence="2" id="KW-1185">Reference proteome</keyword>
<gene>
    <name evidence="1" type="ORF">J2S43_008156</name>
</gene>